<gene>
    <name evidence="7" type="ORF">IMG5_069680</name>
</gene>
<dbReference type="InParanoid" id="G0QPM6"/>
<dbReference type="Pfam" id="PF00780">
    <property type="entry name" value="CNH"/>
    <property type="match status" value="1"/>
</dbReference>
<dbReference type="InterPro" id="IPR001180">
    <property type="entry name" value="CNH_dom"/>
</dbReference>
<dbReference type="OMA" id="QCLECYD"/>
<dbReference type="GO" id="GO:0006886">
    <property type="term" value="P:intracellular protein transport"/>
    <property type="evidence" value="ECO:0007669"/>
    <property type="project" value="UniProtKB-UniRule"/>
</dbReference>
<keyword evidence="2" id="KW-0813">Transport</keyword>
<dbReference type="RefSeq" id="XP_004036812.1">
    <property type="nucleotide sequence ID" value="XM_004036764.1"/>
</dbReference>
<organism evidence="7 8">
    <name type="scientific">Ichthyophthirius multifiliis</name>
    <name type="common">White spot disease agent</name>
    <name type="synonym">Ich</name>
    <dbReference type="NCBI Taxonomy" id="5932"/>
    <lineage>
        <taxon>Eukaryota</taxon>
        <taxon>Sar</taxon>
        <taxon>Alveolata</taxon>
        <taxon>Ciliophora</taxon>
        <taxon>Intramacronucleata</taxon>
        <taxon>Oligohymenophorea</taxon>
        <taxon>Hymenostomatida</taxon>
        <taxon>Ophryoglenina</taxon>
        <taxon>Ichthyophthirius</taxon>
    </lineage>
</organism>
<evidence type="ECO:0000313" key="8">
    <source>
        <dbReference type="Proteomes" id="UP000008983"/>
    </source>
</evidence>
<keyword evidence="7" id="KW-0675">Receptor</keyword>
<evidence type="ECO:0000313" key="7">
    <source>
        <dbReference type="EMBL" id="EGR32826.1"/>
    </source>
</evidence>
<dbReference type="STRING" id="857967.G0QPM6"/>
<accession>G0QPM6</accession>
<dbReference type="EC" id="2.7.7.7" evidence="7"/>
<dbReference type="PANTHER" id="PTHR12894:SF27">
    <property type="entry name" value="TRANSFORMING GROWTH FACTOR-BETA RECEPTOR-ASSOCIATED PROTEIN 1"/>
    <property type="match status" value="1"/>
</dbReference>
<reference evidence="7 8" key="1">
    <citation type="submission" date="2011-07" db="EMBL/GenBank/DDBJ databases">
        <authorList>
            <person name="Coyne R."/>
            <person name="Brami D."/>
            <person name="Johnson J."/>
            <person name="Hostetler J."/>
            <person name="Hannick L."/>
            <person name="Clark T."/>
            <person name="Cassidy-Hanley D."/>
            <person name="Inman J."/>
        </authorList>
    </citation>
    <scope>NUCLEOTIDE SEQUENCE [LARGE SCALE GENOMIC DNA]</scope>
    <source>
        <strain evidence="7 8">G5</strain>
    </source>
</reference>
<feature type="repeat" description="CHCR" evidence="5">
    <location>
        <begin position="602"/>
        <end position="777"/>
    </location>
</feature>
<dbReference type="InterPro" id="IPR032914">
    <property type="entry name" value="Vam6/VPS39/TRAP1"/>
</dbReference>
<evidence type="ECO:0000256" key="4">
    <source>
        <dbReference type="ARBA" id="ARBA00022927"/>
    </source>
</evidence>
<comment type="subcellular location">
    <subcellularLocation>
        <location evidence="1">Cytoplasm</location>
    </subcellularLocation>
</comment>
<dbReference type="PROSITE" id="PS50219">
    <property type="entry name" value="CNH"/>
    <property type="match status" value="1"/>
</dbReference>
<dbReference type="Pfam" id="PF10367">
    <property type="entry name" value="zf-Vps39_C"/>
    <property type="match status" value="1"/>
</dbReference>
<dbReference type="EMBL" id="GL983570">
    <property type="protein sequence ID" value="EGR32826.1"/>
    <property type="molecule type" value="Genomic_DNA"/>
</dbReference>
<proteinExistence type="predicted"/>
<keyword evidence="8" id="KW-1185">Reference proteome</keyword>
<dbReference type="Proteomes" id="UP000008983">
    <property type="component" value="Unassembled WGS sequence"/>
</dbReference>
<evidence type="ECO:0000256" key="3">
    <source>
        <dbReference type="ARBA" id="ARBA00022490"/>
    </source>
</evidence>
<evidence type="ECO:0000256" key="2">
    <source>
        <dbReference type="ARBA" id="ARBA00022448"/>
    </source>
</evidence>
<dbReference type="GO" id="GO:0003887">
    <property type="term" value="F:DNA-directed DNA polymerase activity"/>
    <property type="evidence" value="ECO:0007669"/>
    <property type="project" value="UniProtKB-EC"/>
</dbReference>
<sequence length="920" mass="108901">MSCQVKLFEINQVLSKQNKIQSISQGESQLFIGYQNSTIDSYNILQQQNYQLKLQKQFPQQKQGGLFTKSYLEQIKEFNGNVIAIIDGALLYYNGQTLEKIDTLIEKQCVNFTINEFIPHKVLAITKKKEALVLDFDQKTFSFKGIKERINLTEIPLIFGFVSDYIIMVNSKKEYMYSSLSKNQEFKTYNIPKNEIQPFFKIISENEIFLLISNNTGIFVTLQGELIPKSTIQLNNKPIFQINIIENYLLAFYEQNLIQIFNYCEPALIQEIQFDLEGTIKSISQSNSKISNQVIYIASLSEIKCIYTLAFDDQIQKLLLECKIEDALCLFEQHYYKITPEKQRKQNELYINASWFCIYYGKFQEAQKYLENVQKNILFDVRQYIEILNTEQDMQILIDKINENKKKSKENTLQNNQAKNQILQFLIFICKSERDYYLKYLHEQNKTFEFFISPHTFKNYIPNMSQNNSKQILQVIDFNLLKYIFMSENIRYELEYLLSQNNLQISPEQQQKQFIELIQLAQDKLQQSLPLLSKFYEYFSKYIDALNMWKEKAEKNEKNQNLIKQAIENTIRILKETKKEAFIIQYLPWVLQQDLKKAYQVFTIMDPEQFYPSLILRFLDEVPNIDQEEVKCEYLQTILMNFKYNDQSLHNKLCEYFINQLFQQFDKTYCFQDVRDSVRSLQQIDKYYELLSFLQNSNSQYDAEQILSLIKDSWLHQHQIYILSKLEKHEIALQKLILLENFEEARSYCLNDSKKLIPILFKTYLKIQQEEKASSEKRNLYSQKALEVLQQFSEFEEVNPVDIVDLIPNDWNFSDSQNNILAIFLQQALSETLHKKRQVKCTKNASEVSLLDNTLKVVHAKKAYITFYNDRKCAVCNKGILNTIFGLFPNGVVAHQSCISKNINICPQTQQDFKKTFKYV</sequence>
<dbReference type="eggNOG" id="KOG2063">
    <property type="taxonomic scope" value="Eukaryota"/>
</dbReference>
<dbReference type="GO" id="GO:0034058">
    <property type="term" value="P:endosomal vesicle fusion"/>
    <property type="evidence" value="ECO:0007669"/>
    <property type="project" value="TreeGrafter"/>
</dbReference>
<dbReference type="GO" id="GO:0016020">
    <property type="term" value="C:membrane"/>
    <property type="evidence" value="ECO:0007669"/>
    <property type="project" value="TreeGrafter"/>
</dbReference>
<dbReference type="AlphaFoldDB" id="G0QPM6"/>
<keyword evidence="4" id="KW-0653">Protein transport</keyword>
<dbReference type="CDD" id="cd00029">
    <property type="entry name" value="C1"/>
    <property type="match status" value="1"/>
</dbReference>
<dbReference type="InterPro" id="IPR000547">
    <property type="entry name" value="Clathrin_H-chain/VPS_repeat"/>
</dbReference>
<dbReference type="OrthoDB" id="5325112at2759"/>
<evidence type="ECO:0000256" key="1">
    <source>
        <dbReference type="ARBA" id="ARBA00004496"/>
    </source>
</evidence>
<keyword evidence="3" id="KW-0963">Cytoplasm</keyword>
<evidence type="ECO:0000259" key="6">
    <source>
        <dbReference type="PROSITE" id="PS50219"/>
    </source>
</evidence>
<dbReference type="PROSITE" id="PS50236">
    <property type="entry name" value="CHCR"/>
    <property type="match status" value="1"/>
</dbReference>
<dbReference type="PANTHER" id="PTHR12894">
    <property type="entry name" value="CNH DOMAIN CONTAINING"/>
    <property type="match status" value="1"/>
</dbReference>
<name>G0QPM6_ICHMU</name>
<dbReference type="InterPro" id="IPR019453">
    <property type="entry name" value="VPS39/TGFA1_Znf"/>
</dbReference>
<evidence type="ECO:0000256" key="5">
    <source>
        <dbReference type="PROSITE-ProRule" id="PRU01006"/>
    </source>
</evidence>
<dbReference type="GO" id="GO:0006914">
    <property type="term" value="P:autophagy"/>
    <property type="evidence" value="ECO:0007669"/>
    <property type="project" value="TreeGrafter"/>
</dbReference>
<protein>
    <submittedName>
        <fullName evidence="7">Transforming growth beta receptor associated protein 1, putative</fullName>
        <ecNumber evidence="7">2.7.7.7</ecNumber>
    </submittedName>
</protein>
<dbReference type="GO" id="GO:0005737">
    <property type="term" value="C:cytoplasm"/>
    <property type="evidence" value="ECO:0007669"/>
    <property type="project" value="UniProtKB-SubCell"/>
</dbReference>
<keyword evidence="7" id="KW-0808">Transferase</keyword>
<dbReference type="GeneID" id="14908992"/>
<keyword evidence="7" id="KW-0548">Nucleotidyltransferase</keyword>
<feature type="domain" description="CNH" evidence="6">
    <location>
        <begin position="17"/>
        <end position="287"/>
    </location>
</feature>